<name>A0A927UEL3_9FIRM</name>
<accession>A0A927UEL3</accession>
<dbReference type="InterPro" id="IPR032834">
    <property type="entry name" value="NatK-like_C"/>
</dbReference>
<dbReference type="EMBL" id="SVER01000062">
    <property type="protein sequence ID" value="MBE5920914.1"/>
    <property type="molecule type" value="Genomic_DNA"/>
</dbReference>
<evidence type="ECO:0000259" key="2">
    <source>
        <dbReference type="Pfam" id="PF14501"/>
    </source>
</evidence>
<feature type="domain" description="Sensor histidine kinase NatK-like C-terminal" evidence="2">
    <location>
        <begin position="335"/>
        <end position="442"/>
    </location>
</feature>
<feature type="transmembrane region" description="Helical" evidence="1">
    <location>
        <begin position="171"/>
        <end position="192"/>
    </location>
</feature>
<dbReference type="AlphaFoldDB" id="A0A927UEL3"/>
<evidence type="ECO:0000313" key="4">
    <source>
        <dbReference type="Proteomes" id="UP000766246"/>
    </source>
</evidence>
<sequence length="450" mass="52022">MISFSVYAFEEMRLPMELLAAMLIFLYPFADKKPHFIPKAIIGYIVPTLLSLLYFVIFGINKETPRLQILIAFWYLLFALIAPIYGRLCFYISVSDAFLFGGLAFALQNIVYNVFHIYISSRLFPYIRSTLIVYIICTAIFTCIIYYIVYKLYRSILNASNGIIFEDNFKSILTYSIIFILIYSILIFYQVILKQGYSAFDQFAWSTGSFISLLILLVQYNAISAMIYSEKTQIMENMIRNSEHYYELSKEHIAIINRKCHDLKHQLKVLRTVSEDEKDAYISEAEKSIIFYQDLIYTDNEALNTILAEKGLFCREKGIDFNCSVDNVDLSFIRVSDLYALLGNAIDNAIEYTTKQTDEKLRSISLRISINNDFVGIQISNPLSYEDNNKLSNIDGRDIITTKSDKLNHGFGLKSIEYLSQKYNGNMEYFAYDGVFTLQIIFLLPDITIT</sequence>
<dbReference type="Pfam" id="PF14501">
    <property type="entry name" value="HATPase_c_5"/>
    <property type="match status" value="1"/>
</dbReference>
<feature type="transmembrane region" description="Helical" evidence="1">
    <location>
        <begin position="12"/>
        <end position="29"/>
    </location>
</feature>
<dbReference type="Proteomes" id="UP000766246">
    <property type="component" value="Unassembled WGS sequence"/>
</dbReference>
<dbReference type="InterPro" id="IPR036890">
    <property type="entry name" value="HATPase_C_sf"/>
</dbReference>
<feature type="transmembrane region" description="Helical" evidence="1">
    <location>
        <begin position="67"/>
        <end position="85"/>
    </location>
</feature>
<dbReference type="SUPFAM" id="SSF55874">
    <property type="entry name" value="ATPase domain of HSP90 chaperone/DNA topoisomerase II/histidine kinase"/>
    <property type="match status" value="1"/>
</dbReference>
<reference evidence="3" key="1">
    <citation type="submission" date="2019-04" db="EMBL/GenBank/DDBJ databases">
        <title>Evolution of Biomass-Degrading Anaerobic Consortia Revealed by Metagenomics.</title>
        <authorList>
            <person name="Peng X."/>
        </authorList>
    </citation>
    <scope>NUCLEOTIDE SEQUENCE</scope>
    <source>
        <strain evidence="3">SIG311</strain>
    </source>
</reference>
<protein>
    <submittedName>
        <fullName evidence="3">GHKL domain-containing protein</fullName>
    </submittedName>
</protein>
<organism evidence="3 4">
    <name type="scientific">Pseudobutyrivibrio ruminis</name>
    <dbReference type="NCBI Taxonomy" id="46206"/>
    <lineage>
        <taxon>Bacteria</taxon>
        <taxon>Bacillati</taxon>
        <taxon>Bacillota</taxon>
        <taxon>Clostridia</taxon>
        <taxon>Lachnospirales</taxon>
        <taxon>Lachnospiraceae</taxon>
        <taxon>Pseudobutyrivibrio</taxon>
    </lineage>
</organism>
<gene>
    <name evidence="3" type="ORF">E7272_13890</name>
</gene>
<proteinExistence type="predicted"/>
<feature type="transmembrane region" description="Helical" evidence="1">
    <location>
        <begin position="131"/>
        <end position="150"/>
    </location>
</feature>
<keyword evidence="1" id="KW-1133">Transmembrane helix</keyword>
<keyword evidence="1" id="KW-0472">Membrane</keyword>
<evidence type="ECO:0000256" key="1">
    <source>
        <dbReference type="SAM" id="Phobius"/>
    </source>
</evidence>
<comment type="caution">
    <text evidence="3">The sequence shown here is derived from an EMBL/GenBank/DDBJ whole genome shotgun (WGS) entry which is preliminary data.</text>
</comment>
<feature type="transmembrane region" description="Helical" evidence="1">
    <location>
        <begin position="204"/>
        <end position="228"/>
    </location>
</feature>
<keyword evidence="1" id="KW-0812">Transmembrane</keyword>
<feature type="transmembrane region" description="Helical" evidence="1">
    <location>
        <begin position="97"/>
        <end position="119"/>
    </location>
</feature>
<evidence type="ECO:0000313" key="3">
    <source>
        <dbReference type="EMBL" id="MBE5920914.1"/>
    </source>
</evidence>
<dbReference type="Gene3D" id="3.30.565.10">
    <property type="entry name" value="Histidine kinase-like ATPase, C-terminal domain"/>
    <property type="match status" value="1"/>
</dbReference>
<dbReference type="CDD" id="cd16935">
    <property type="entry name" value="HATPase_AgrC-ComD-like"/>
    <property type="match status" value="1"/>
</dbReference>
<feature type="transmembrane region" description="Helical" evidence="1">
    <location>
        <begin position="41"/>
        <end position="61"/>
    </location>
</feature>